<protein>
    <submittedName>
        <fullName evidence="2">Uncharacterized protein</fullName>
    </submittedName>
</protein>
<accession>A0A1M7ZI62</accession>
<dbReference type="Proteomes" id="UP000184609">
    <property type="component" value="Unassembled WGS sequence"/>
</dbReference>
<organism evidence="2 3">
    <name type="scientific">Algoriphagus zhangzhouensis</name>
    <dbReference type="NCBI Taxonomy" id="1073327"/>
    <lineage>
        <taxon>Bacteria</taxon>
        <taxon>Pseudomonadati</taxon>
        <taxon>Bacteroidota</taxon>
        <taxon>Cytophagia</taxon>
        <taxon>Cytophagales</taxon>
        <taxon>Cyclobacteriaceae</taxon>
        <taxon>Algoriphagus</taxon>
    </lineage>
</organism>
<name>A0A1M7ZI62_9BACT</name>
<dbReference type="EMBL" id="FRXN01000005">
    <property type="protein sequence ID" value="SHO64567.1"/>
    <property type="molecule type" value="Genomic_DNA"/>
</dbReference>
<keyword evidence="3" id="KW-1185">Reference proteome</keyword>
<proteinExistence type="predicted"/>
<reference evidence="3" key="1">
    <citation type="submission" date="2016-12" db="EMBL/GenBank/DDBJ databases">
        <authorList>
            <person name="Varghese N."/>
            <person name="Submissions S."/>
        </authorList>
    </citation>
    <scope>NUCLEOTIDE SEQUENCE [LARGE SCALE GENOMIC DNA]</scope>
    <source>
        <strain evidence="3">DSM 25035</strain>
    </source>
</reference>
<feature type="signal peptide" evidence="1">
    <location>
        <begin position="1"/>
        <end position="21"/>
    </location>
</feature>
<evidence type="ECO:0000256" key="1">
    <source>
        <dbReference type="SAM" id="SignalP"/>
    </source>
</evidence>
<evidence type="ECO:0000313" key="2">
    <source>
        <dbReference type="EMBL" id="SHO64567.1"/>
    </source>
</evidence>
<sequence>MKTIHKITTVLMLLLSQFAWAQQEGEKQEEAKEFHVEFKPFTKPGADTTFAPFQISFFPYLGTNGINSGNVVNGVSLNVLGGYSAGTESFEAAGMFNINRGDMNGVQLAGLFNQVRGRVDGVQMAGLFNSNLDSVKGVQLAGLTNFTTGKVDGVQISGLANFSPKSVKGVQLAGLLNFSAQDLEGSQISGGLNFTAKEVKGSQVGLFNFGGKVKGFQLGLFNYADSMSGVPVGLISFVRSGYHTLEVSSNEVLPFNLAFRSGKREFYTMLFAGMRPEINKDVVWAFGYGVGSSPRITDHFFLNIEASSEQLNQGNVLALNLINKLYFGAEFQVAKKFAIFAGPTLNFRVYDDSYEFHPELFQYTQTKIRNQRYYPEDVASQMWWGFRAGFRFF</sequence>
<dbReference type="STRING" id="1073327.SAMN04488108_3538"/>
<feature type="chain" id="PRO_5012545751" evidence="1">
    <location>
        <begin position="22"/>
        <end position="393"/>
    </location>
</feature>
<keyword evidence="1" id="KW-0732">Signal</keyword>
<dbReference type="RefSeq" id="WP_073573128.1">
    <property type="nucleotide sequence ID" value="NZ_FRXN01000005.1"/>
</dbReference>
<gene>
    <name evidence="2" type="ORF">SAMN04488108_3538</name>
</gene>
<dbReference type="OrthoDB" id="5505971at2"/>
<evidence type="ECO:0000313" key="3">
    <source>
        <dbReference type="Proteomes" id="UP000184609"/>
    </source>
</evidence>
<dbReference type="AlphaFoldDB" id="A0A1M7ZI62"/>